<feature type="compositionally biased region" description="Basic and acidic residues" evidence="1">
    <location>
        <begin position="151"/>
        <end position="163"/>
    </location>
</feature>
<feature type="region of interest" description="Disordered" evidence="1">
    <location>
        <begin position="149"/>
        <end position="197"/>
    </location>
</feature>
<evidence type="ECO:0000313" key="2">
    <source>
        <dbReference type="Proteomes" id="UP000887575"/>
    </source>
</evidence>
<proteinExistence type="predicted"/>
<dbReference type="AlphaFoldDB" id="A0AAF3J1L9"/>
<reference evidence="3" key="1">
    <citation type="submission" date="2024-02" db="UniProtKB">
        <authorList>
            <consortium name="WormBaseParasite"/>
        </authorList>
    </citation>
    <scope>IDENTIFICATION</scope>
</reference>
<protein>
    <submittedName>
        <fullName evidence="3">Uncharacterized protein</fullName>
    </submittedName>
</protein>
<evidence type="ECO:0000256" key="1">
    <source>
        <dbReference type="SAM" id="MobiDB-lite"/>
    </source>
</evidence>
<evidence type="ECO:0000313" key="3">
    <source>
        <dbReference type="WBParaSite" id="MBELARI_LOCUS10522"/>
    </source>
</evidence>
<keyword evidence="2" id="KW-1185">Reference proteome</keyword>
<organism evidence="2 3">
    <name type="scientific">Mesorhabditis belari</name>
    <dbReference type="NCBI Taxonomy" id="2138241"/>
    <lineage>
        <taxon>Eukaryota</taxon>
        <taxon>Metazoa</taxon>
        <taxon>Ecdysozoa</taxon>
        <taxon>Nematoda</taxon>
        <taxon>Chromadorea</taxon>
        <taxon>Rhabditida</taxon>
        <taxon>Rhabditina</taxon>
        <taxon>Rhabditomorpha</taxon>
        <taxon>Rhabditoidea</taxon>
        <taxon>Rhabditidae</taxon>
        <taxon>Mesorhabditinae</taxon>
        <taxon>Mesorhabditis</taxon>
    </lineage>
</organism>
<dbReference type="Proteomes" id="UP000887575">
    <property type="component" value="Unassembled WGS sequence"/>
</dbReference>
<dbReference type="WBParaSite" id="MBELARI_LOCUS10522">
    <property type="protein sequence ID" value="MBELARI_LOCUS10522"/>
    <property type="gene ID" value="MBELARI_LOCUS10522"/>
</dbReference>
<name>A0AAF3J1L9_9BILA</name>
<sequence length="224" mass="25940">MAALWSRLFRFELDTWSMFKWWAHAILSRRLIGIPWIFDWPERQALAKRQQWQRAEVRTCTWEPVTLIVIWYTVTGGNLTTYMRRSGANDDDPCNGIDVTVPDIHTNGDQYRTYQQTFGCMLLDWVPDDPSNERAGYLVKVYNDGLQTIQKEPRNTTEKRKQTAEPVKNADSISTGPIPTIVITDGSESKEVPEDSQSLASLEYISEKIKRQLRWAEGVRRGEI</sequence>
<accession>A0AAF3J1L9</accession>